<dbReference type="Proteomes" id="UP001232992">
    <property type="component" value="Unassembled WGS sequence"/>
</dbReference>
<dbReference type="SUPFAM" id="SSF55811">
    <property type="entry name" value="Nudix"/>
    <property type="match status" value="1"/>
</dbReference>
<dbReference type="CDD" id="cd04688">
    <property type="entry name" value="NUDIX_Hydrolase"/>
    <property type="match status" value="1"/>
</dbReference>
<dbReference type="InterPro" id="IPR015797">
    <property type="entry name" value="NUDIX_hydrolase-like_dom_sf"/>
</dbReference>
<evidence type="ECO:0000256" key="1">
    <source>
        <dbReference type="ARBA" id="ARBA00001946"/>
    </source>
</evidence>
<protein>
    <submittedName>
        <fullName evidence="4">NUDIX hydrolase</fullName>
    </submittedName>
</protein>
<dbReference type="Pfam" id="PF00293">
    <property type="entry name" value="NUDIX"/>
    <property type="match status" value="1"/>
</dbReference>
<dbReference type="PANTHER" id="PTHR43046">
    <property type="entry name" value="GDP-MANNOSE MANNOSYL HYDROLASE"/>
    <property type="match status" value="1"/>
</dbReference>
<evidence type="ECO:0000313" key="4">
    <source>
        <dbReference type="EMBL" id="MDJ1183246.1"/>
    </source>
</evidence>
<dbReference type="InterPro" id="IPR000086">
    <property type="entry name" value="NUDIX_hydrolase_dom"/>
</dbReference>
<comment type="caution">
    <text evidence="4">The sequence shown here is derived from an EMBL/GenBank/DDBJ whole genome shotgun (WGS) entry which is preliminary data.</text>
</comment>
<accession>A0ABT7BXQ3</accession>
<reference evidence="4 5" key="1">
    <citation type="submission" date="2023-01" db="EMBL/GenBank/DDBJ databases">
        <title>Novel diversity within Roseofilum (Cyanobacteria; Desertifilaceae) from marine benthic mats with descriptions of four novel species.</title>
        <authorList>
            <person name="Wang Y."/>
            <person name="Berthold D.E."/>
            <person name="Hu J."/>
            <person name="Lefler F.W."/>
            <person name="Laughinghouse H.D. IV."/>
        </authorList>
    </citation>
    <scope>NUCLEOTIDE SEQUENCE [LARGE SCALE GENOMIC DNA]</scope>
    <source>
        <strain evidence="4 5">BLCC-M143</strain>
    </source>
</reference>
<dbReference type="Gene3D" id="3.90.79.10">
    <property type="entry name" value="Nucleoside Triphosphate Pyrophosphohydrolase"/>
    <property type="match status" value="1"/>
</dbReference>
<evidence type="ECO:0000313" key="5">
    <source>
        <dbReference type="Proteomes" id="UP001232992"/>
    </source>
</evidence>
<dbReference type="PANTHER" id="PTHR43046:SF14">
    <property type="entry name" value="MUTT_NUDIX FAMILY PROTEIN"/>
    <property type="match status" value="1"/>
</dbReference>
<feature type="domain" description="Nudix hydrolase" evidence="3">
    <location>
        <begin position="5"/>
        <end position="142"/>
    </location>
</feature>
<proteinExistence type="predicted"/>
<dbReference type="EMBL" id="JAQOSQ010000006">
    <property type="protein sequence ID" value="MDJ1183246.1"/>
    <property type="molecule type" value="Genomic_DNA"/>
</dbReference>
<keyword evidence="2 4" id="KW-0378">Hydrolase</keyword>
<comment type="cofactor">
    <cofactor evidence="1">
        <name>Mg(2+)</name>
        <dbReference type="ChEBI" id="CHEBI:18420"/>
    </cofactor>
</comment>
<dbReference type="GO" id="GO:0016787">
    <property type="term" value="F:hydrolase activity"/>
    <property type="evidence" value="ECO:0007669"/>
    <property type="project" value="UniProtKB-KW"/>
</dbReference>
<dbReference type="RefSeq" id="WP_283757901.1">
    <property type="nucleotide sequence ID" value="NZ_JAQOSQ010000006.1"/>
</dbReference>
<sequence>MAKSRKIRAIALGLIQDGDRLLLSEGYDPHRKQTFYRALGGGIEFGETSRQALEREFMEELQAELTEIEYLACLENIFTYNNRPGHEIIQLYRAQLVNRELYQQDVIPFLENTRSKTARWVDLQTCKSGELRVVPATFLHYC</sequence>
<evidence type="ECO:0000256" key="2">
    <source>
        <dbReference type="ARBA" id="ARBA00022801"/>
    </source>
</evidence>
<gene>
    <name evidence="4" type="ORF">PMH09_08555</name>
</gene>
<dbReference type="PROSITE" id="PS51462">
    <property type="entry name" value="NUDIX"/>
    <property type="match status" value="1"/>
</dbReference>
<organism evidence="4 5">
    <name type="scientific">Roseofilum casamattae BLCC-M143</name>
    <dbReference type="NCBI Taxonomy" id="3022442"/>
    <lineage>
        <taxon>Bacteria</taxon>
        <taxon>Bacillati</taxon>
        <taxon>Cyanobacteriota</taxon>
        <taxon>Cyanophyceae</taxon>
        <taxon>Desertifilales</taxon>
        <taxon>Desertifilaceae</taxon>
        <taxon>Roseofilum</taxon>
        <taxon>Roseofilum casamattae</taxon>
    </lineage>
</organism>
<name>A0ABT7BXQ3_9CYAN</name>
<keyword evidence="5" id="KW-1185">Reference proteome</keyword>
<evidence type="ECO:0000259" key="3">
    <source>
        <dbReference type="PROSITE" id="PS51462"/>
    </source>
</evidence>